<keyword evidence="2" id="KW-1185">Reference proteome</keyword>
<dbReference type="Proteomes" id="UP001320544">
    <property type="component" value="Chromosome"/>
</dbReference>
<evidence type="ECO:0008006" key="3">
    <source>
        <dbReference type="Google" id="ProtNLM"/>
    </source>
</evidence>
<dbReference type="PANTHER" id="PTHR40026">
    <property type="entry name" value="PROTEIN VEG"/>
    <property type="match status" value="1"/>
</dbReference>
<sequence length="115" mass="13053">MDLAKQAKIVDGIHDTLHDFVGQRLKVRANMGRSKIVESEGVLTQVHPQLFILEVDRKRGRTARQSYQYVDVLTGMVELSQDGEPLFEPFIEETPIDEAPMVLEEDAEEKETVLS</sequence>
<evidence type="ECO:0000313" key="2">
    <source>
        <dbReference type="Proteomes" id="UP001320544"/>
    </source>
</evidence>
<accession>A0ABN6MHJ1</accession>
<dbReference type="RefSeq" id="WP_102373686.1">
    <property type="nucleotide sequence ID" value="NZ_AP025564.1"/>
</dbReference>
<dbReference type="Gene3D" id="2.30.30.100">
    <property type="match status" value="1"/>
</dbReference>
<protein>
    <recommendedName>
        <fullName evidence="3">DNA helicase UvrC</fullName>
    </recommendedName>
</protein>
<name>A0ABN6MHJ1_9ACTN</name>
<reference evidence="1 2" key="1">
    <citation type="submission" date="2022-01" db="EMBL/GenBank/DDBJ databases">
        <title>Novel bile acid biosynthetic pathways are enriched in the microbiome of centenarians.</title>
        <authorList>
            <person name="Sato Y."/>
            <person name="Atarashi K."/>
            <person name="Plichta R.D."/>
            <person name="Arai Y."/>
            <person name="Sasajima S."/>
            <person name="Kearney M.S."/>
            <person name="Suda W."/>
            <person name="Takeshita K."/>
            <person name="Sasaki T."/>
            <person name="Okamoto S."/>
            <person name="Skelly N.A."/>
            <person name="Okamura Y."/>
            <person name="Vlamakis H."/>
            <person name="Li Y."/>
            <person name="Tanoue T."/>
            <person name="Takei H."/>
            <person name="Nittono H."/>
            <person name="Narushima S."/>
            <person name="Irie J."/>
            <person name="Itoh H."/>
            <person name="Moriya K."/>
            <person name="Sugiura Y."/>
            <person name="Suematsu M."/>
            <person name="Moritoki N."/>
            <person name="Shibata S."/>
            <person name="Littman R.D."/>
            <person name="Fischbach A.M."/>
            <person name="Uwamino Y."/>
            <person name="Inoue T."/>
            <person name="Honda A."/>
            <person name="Hattori M."/>
            <person name="Murai T."/>
            <person name="Xavier J.R."/>
            <person name="Hirose N."/>
            <person name="Honda K."/>
        </authorList>
    </citation>
    <scope>NUCLEOTIDE SEQUENCE [LARGE SCALE GENOMIC DNA]</scope>
    <source>
        <strain evidence="1 2">CE91-St30</strain>
    </source>
</reference>
<dbReference type="Pfam" id="PF06257">
    <property type="entry name" value="VEG"/>
    <property type="match status" value="1"/>
</dbReference>
<dbReference type="InterPro" id="IPR009366">
    <property type="entry name" value="Protein_Veg"/>
</dbReference>
<dbReference type="PANTHER" id="PTHR40026:SF1">
    <property type="entry name" value="PROTEIN VEG"/>
    <property type="match status" value="1"/>
</dbReference>
<proteinExistence type="predicted"/>
<evidence type="ECO:0000313" key="1">
    <source>
        <dbReference type="EMBL" id="BDE97444.1"/>
    </source>
</evidence>
<dbReference type="EMBL" id="AP025564">
    <property type="protein sequence ID" value="BDE97444.1"/>
    <property type="molecule type" value="Genomic_DNA"/>
</dbReference>
<organism evidence="1 2">
    <name type="scientific">Raoultibacter timonensis</name>
    <dbReference type="NCBI Taxonomy" id="1907662"/>
    <lineage>
        <taxon>Bacteria</taxon>
        <taxon>Bacillati</taxon>
        <taxon>Actinomycetota</taxon>
        <taxon>Coriobacteriia</taxon>
        <taxon>Eggerthellales</taxon>
        <taxon>Eggerthellaceae</taxon>
        <taxon>Raoultibacter</taxon>
    </lineage>
</organism>
<gene>
    <name evidence="1" type="ORF">CE91St30_27770</name>
</gene>